<evidence type="ECO:0000313" key="1">
    <source>
        <dbReference type="EMBL" id="MBL0745591.1"/>
    </source>
</evidence>
<dbReference type="RefSeq" id="WP_202016096.1">
    <property type="nucleotide sequence ID" value="NZ_JAERRB010000017.1"/>
</dbReference>
<gene>
    <name evidence="1" type="ORF">JI741_30445</name>
</gene>
<evidence type="ECO:0008006" key="3">
    <source>
        <dbReference type="Google" id="ProtNLM"/>
    </source>
</evidence>
<reference evidence="1 2" key="1">
    <citation type="submission" date="2021-01" db="EMBL/GenBank/DDBJ databases">
        <title>Chryseolinea sp. Jin1 Genome sequencing and assembly.</title>
        <authorList>
            <person name="Kim I."/>
        </authorList>
    </citation>
    <scope>NUCLEOTIDE SEQUENCE [LARGE SCALE GENOMIC DNA]</scope>
    <source>
        <strain evidence="1 2">Jin1</strain>
    </source>
</reference>
<dbReference type="Proteomes" id="UP000613030">
    <property type="component" value="Unassembled WGS sequence"/>
</dbReference>
<sequence length="95" mass="10728">MARLKKTAITSALSGLLGDLVIRQTRNGIVVASRPNRSKKPMPRGQRQSCNRFKEAVIWAKQIMADPRRKATHLAKLKKGESLYRTLVGDYIKTH</sequence>
<comment type="caution">
    <text evidence="1">The sequence shown here is derived from an EMBL/GenBank/DDBJ whole genome shotgun (WGS) entry which is preliminary data.</text>
</comment>
<organism evidence="1 2">
    <name type="scientific">Chryseolinea lacunae</name>
    <dbReference type="NCBI Taxonomy" id="2801331"/>
    <lineage>
        <taxon>Bacteria</taxon>
        <taxon>Pseudomonadati</taxon>
        <taxon>Bacteroidota</taxon>
        <taxon>Cytophagia</taxon>
        <taxon>Cytophagales</taxon>
        <taxon>Fulvivirgaceae</taxon>
        <taxon>Chryseolinea</taxon>
    </lineage>
</organism>
<protein>
    <recommendedName>
        <fullName evidence="3">Arm DNA-binding domain-containing protein</fullName>
    </recommendedName>
</protein>
<proteinExistence type="predicted"/>
<accession>A0ABS1L1K3</accession>
<name>A0ABS1L1K3_9BACT</name>
<keyword evidence="2" id="KW-1185">Reference proteome</keyword>
<dbReference type="EMBL" id="JAERRB010000017">
    <property type="protein sequence ID" value="MBL0745591.1"/>
    <property type="molecule type" value="Genomic_DNA"/>
</dbReference>
<evidence type="ECO:0000313" key="2">
    <source>
        <dbReference type="Proteomes" id="UP000613030"/>
    </source>
</evidence>